<reference evidence="3" key="1">
    <citation type="submission" date="2020-12" db="EMBL/GenBank/DDBJ databases">
        <title>Methylobrevis albus sp. nov., isolated from fresh water lack sediment.</title>
        <authorList>
            <person name="Zou Q."/>
        </authorList>
    </citation>
    <scope>NUCLEOTIDE SEQUENCE</scope>
    <source>
        <strain evidence="3">L22</strain>
    </source>
</reference>
<keyword evidence="4" id="KW-1185">Reference proteome</keyword>
<accession>A0A931HZQ3</accession>
<gene>
    <name evidence="3" type="ORF">I5731_02515</name>
</gene>
<name>A0A931HZQ3_9HYPH</name>
<dbReference type="AlphaFoldDB" id="A0A931HZQ3"/>
<evidence type="ECO:0000313" key="4">
    <source>
        <dbReference type="Proteomes" id="UP000631694"/>
    </source>
</evidence>
<comment type="caution">
    <text evidence="3">The sequence shown here is derived from an EMBL/GenBank/DDBJ whole genome shotgun (WGS) entry which is preliminary data.</text>
</comment>
<keyword evidence="1" id="KW-0175">Coiled coil</keyword>
<sequence length="117" mass="12832">MNRFVNVLLVFLMALGAAAVYDMKYEAEAAAERVAALERKVVAEQERISMLKASWSVLTQPGRLQELTDRHGPELGLAAMDVNQIADLTEIPEKPIVMGPPAPDDAIVTSSVKKRKE</sequence>
<feature type="region of interest" description="Disordered" evidence="2">
    <location>
        <begin position="97"/>
        <end position="117"/>
    </location>
</feature>
<evidence type="ECO:0000256" key="2">
    <source>
        <dbReference type="SAM" id="MobiDB-lite"/>
    </source>
</evidence>
<dbReference type="EMBL" id="JADZLT010000040">
    <property type="protein sequence ID" value="MBH0236684.1"/>
    <property type="molecule type" value="Genomic_DNA"/>
</dbReference>
<organism evidence="3 4">
    <name type="scientific">Methylobrevis albus</name>
    <dbReference type="NCBI Taxonomy" id="2793297"/>
    <lineage>
        <taxon>Bacteria</taxon>
        <taxon>Pseudomonadati</taxon>
        <taxon>Pseudomonadota</taxon>
        <taxon>Alphaproteobacteria</taxon>
        <taxon>Hyphomicrobiales</taxon>
        <taxon>Pleomorphomonadaceae</taxon>
        <taxon>Methylobrevis</taxon>
    </lineage>
</organism>
<protein>
    <recommendedName>
        <fullName evidence="5">Cell division protein FtsL</fullName>
    </recommendedName>
</protein>
<feature type="coiled-coil region" evidence="1">
    <location>
        <begin position="27"/>
        <end position="54"/>
    </location>
</feature>
<dbReference type="Proteomes" id="UP000631694">
    <property type="component" value="Unassembled WGS sequence"/>
</dbReference>
<evidence type="ECO:0000313" key="3">
    <source>
        <dbReference type="EMBL" id="MBH0236684.1"/>
    </source>
</evidence>
<evidence type="ECO:0000256" key="1">
    <source>
        <dbReference type="SAM" id="Coils"/>
    </source>
</evidence>
<dbReference type="RefSeq" id="WP_197309786.1">
    <property type="nucleotide sequence ID" value="NZ_JADZLT010000040.1"/>
</dbReference>
<evidence type="ECO:0008006" key="5">
    <source>
        <dbReference type="Google" id="ProtNLM"/>
    </source>
</evidence>
<proteinExistence type="predicted"/>